<dbReference type="PANTHER" id="PTHR45138:SF9">
    <property type="entry name" value="DIGUANYLATE CYCLASE DGCM-RELATED"/>
    <property type="match status" value="1"/>
</dbReference>
<dbReference type="NCBIfam" id="TIGR00254">
    <property type="entry name" value="GGDEF"/>
    <property type="match status" value="1"/>
</dbReference>
<feature type="transmembrane region" description="Helical" evidence="3">
    <location>
        <begin position="192"/>
        <end position="211"/>
    </location>
</feature>
<keyword evidence="5" id="KW-0808">Transferase</keyword>
<dbReference type="Gene3D" id="3.30.70.270">
    <property type="match status" value="1"/>
</dbReference>
<dbReference type="Proteomes" id="UP001234343">
    <property type="component" value="Unassembled WGS sequence"/>
</dbReference>
<dbReference type="InterPro" id="IPR043128">
    <property type="entry name" value="Rev_trsase/Diguanyl_cyclase"/>
</dbReference>
<dbReference type="InterPro" id="IPR000160">
    <property type="entry name" value="GGDEF_dom"/>
</dbReference>
<dbReference type="EC" id="2.7.7.65" evidence="1"/>
<feature type="transmembrane region" description="Helical" evidence="3">
    <location>
        <begin position="94"/>
        <end position="113"/>
    </location>
</feature>
<dbReference type="CDD" id="cd01949">
    <property type="entry name" value="GGDEF"/>
    <property type="match status" value="1"/>
</dbReference>
<dbReference type="PANTHER" id="PTHR45138">
    <property type="entry name" value="REGULATORY COMPONENTS OF SENSORY TRANSDUCTION SYSTEM"/>
    <property type="match status" value="1"/>
</dbReference>
<dbReference type="RefSeq" id="WP_289364565.1">
    <property type="nucleotide sequence ID" value="NZ_JAUCBP010000007.1"/>
</dbReference>
<evidence type="ECO:0000259" key="4">
    <source>
        <dbReference type="PROSITE" id="PS50887"/>
    </source>
</evidence>
<comment type="catalytic activity">
    <reaction evidence="2">
        <text>2 GTP = 3',3'-c-di-GMP + 2 diphosphate</text>
        <dbReference type="Rhea" id="RHEA:24898"/>
        <dbReference type="ChEBI" id="CHEBI:33019"/>
        <dbReference type="ChEBI" id="CHEBI:37565"/>
        <dbReference type="ChEBI" id="CHEBI:58805"/>
        <dbReference type="EC" id="2.7.7.65"/>
    </reaction>
</comment>
<keyword evidence="3" id="KW-1133">Transmembrane helix</keyword>
<dbReference type="InterPro" id="IPR050469">
    <property type="entry name" value="Diguanylate_Cyclase"/>
</dbReference>
<comment type="caution">
    <text evidence="5">The sequence shown here is derived from an EMBL/GenBank/DDBJ whole genome shotgun (WGS) entry which is preliminary data.</text>
</comment>
<dbReference type="InterPro" id="IPR029787">
    <property type="entry name" value="Nucleotide_cyclase"/>
</dbReference>
<dbReference type="EMBL" id="JAUCBP010000007">
    <property type="protein sequence ID" value="MDM7860269.1"/>
    <property type="molecule type" value="Genomic_DNA"/>
</dbReference>
<dbReference type="Pfam" id="PF00990">
    <property type="entry name" value="GGDEF"/>
    <property type="match status" value="1"/>
</dbReference>
<dbReference type="SMART" id="SM00267">
    <property type="entry name" value="GGDEF"/>
    <property type="match status" value="1"/>
</dbReference>
<feature type="transmembrane region" description="Helical" evidence="3">
    <location>
        <begin position="34"/>
        <end position="55"/>
    </location>
</feature>
<dbReference type="PROSITE" id="PS50887">
    <property type="entry name" value="GGDEF"/>
    <property type="match status" value="1"/>
</dbReference>
<keyword evidence="5" id="KW-0548">Nucleotidyltransferase</keyword>
<feature type="domain" description="GGDEF" evidence="4">
    <location>
        <begin position="251"/>
        <end position="384"/>
    </location>
</feature>
<dbReference type="SUPFAM" id="SSF55073">
    <property type="entry name" value="Nucleotide cyclase"/>
    <property type="match status" value="1"/>
</dbReference>
<evidence type="ECO:0000313" key="6">
    <source>
        <dbReference type="Proteomes" id="UP001234343"/>
    </source>
</evidence>
<name>A0ABT7SW67_9ALTE</name>
<keyword evidence="6" id="KW-1185">Reference proteome</keyword>
<proteinExistence type="predicted"/>
<evidence type="ECO:0000256" key="2">
    <source>
        <dbReference type="ARBA" id="ARBA00034247"/>
    </source>
</evidence>
<evidence type="ECO:0000256" key="1">
    <source>
        <dbReference type="ARBA" id="ARBA00012528"/>
    </source>
</evidence>
<organism evidence="5 6">
    <name type="scientific">Alteromonas arenosi</name>
    <dbReference type="NCBI Taxonomy" id="3055817"/>
    <lineage>
        <taxon>Bacteria</taxon>
        <taxon>Pseudomonadati</taxon>
        <taxon>Pseudomonadota</taxon>
        <taxon>Gammaproteobacteria</taxon>
        <taxon>Alteromonadales</taxon>
        <taxon>Alteromonadaceae</taxon>
        <taxon>Alteromonas/Salinimonas group</taxon>
        <taxon>Alteromonas</taxon>
    </lineage>
</organism>
<evidence type="ECO:0000313" key="5">
    <source>
        <dbReference type="EMBL" id="MDM7860269.1"/>
    </source>
</evidence>
<sequence>MDIFTLTVCTALLSAGMAVTFTTQLITSRRETYLYDWIFAAGCFLSSNIIGLWLLKDSSDSINPMFANAFYVTAHAAIFSGTSRLLFGQSMYKVVALAFVATLILHQLPIVATSVESRIIVHYLIIIAFNAATLMALIAKRKSKREGKAYWLLIFALALFIVQLLIRGTMMVSKDFELMLVGSHFTQTSGTLLLMLYVFALTVGGSAIVMWRKELSLRELALTDELTGWLNRKSLEQVANNELRKSERKGTHLAILVIDIDHFKQVNDCYGHAVGDKAIQFVSGIIKQQSRDYDHHFRLGGEEFVVLAAETSPSEAKTVAERIRIAVESTTMRHNSESIPLTVSVGVALSQHGELDWQGLLNRADMALYASKYDGRNRVSVDKMEHVAI</sequence>
<keyword evidence="3" id="KW-0472">Membrane</keyword>
<feature type="transmembrane region" description="Helical" evidence="3">
    <location>
        <begin position="119"/>
        <end position="138"/>
    </location>
</feature>
<dbReference type="GO" id="GO:0052621">
    <property type="term" value="F:diguanylate cyclase activity"/>
    <property type="evidence" value="ECO:0007669"/>
    <property type="project" value="UniProtKB-EC"/>
</dbReference>
<reference evidence="5 6" key="1">
    <citation type="submission" date="2023-06" db="EMBL/GenBank/DDBJ databases">
        <title>Alteromonas sp. ASW11-36 isolated from intertidal sand.</title>
        <authorList>
            <person name="Li Y."/>
        </authorList>
    </citation>
    <scope>NUCLEOTIDE SEQUENCE [LARGE SCALE GENOMIC DNA]</scope>
    <source>
        <strain evidence="5 6">ASW11-36</strain>
    </source>
</reference>
<accession>A0ABT7SW67</accession>
<gene>
    <name evidence="5" type="ORF">QTP81_06650</name>
</gene>
<evidence type="ECO:0000256" key="3">
    <source>
        <dbReference type="SAM" id="Phobius"/>
    </source>
</evidence>
<keyword evidence="3" id="KW-0812">Transmembrane</keyword>
<protein>
    <recommendedName>
        <fullName evidence="1">diguanylate cyclase</fullName>
        <ecNumber evidence="1">2.7.7.65</ecNumber>
    </recommendedName>
</protein>
<feature type="transmembrane region" description="Helical" evidence="3">
    <location>
        <begin position="150"/>
        <end position="172"/>
    </location>
</feature>